<gene>
    <name evidence="1" type="ORF">AMORRO_LOCUS16018</name>
</gene>
<name>A0A9N9J6Y7_9GLOM</name>
<proteinExistence type="predicted"/>
<evidence type="ECO:0000313" key="1">
    <source>
        <dbReference type="EMBL" id="CAG8762333.1"/>
    </source>
</evidence>
<reference evidence="1" key="1">
    <citation type="submission" date="2021-06" db="EMBL/GenBank/DDBJ databases">
        <authorList>
            <person name="Kallberg Y."/>
            <person name="Tangrot J."/>
            <person name="Rosling A."/>
        </authorList>
    </citation>
    <scope>NUCLEOTIDE SEQUENCE</scope>
    <source>
        <strain evidence="1">CL551</strain>
    </source>
</reference>
<evidence type="ECO:0000313" key="2">
    <source>
        <dbReference type="Proteomes" id="UP000789342"/>
    </source>
</evidence>
<comment type="caution">
    <text evidence="1">The sequence shown here is derived from an EMBL/GenBank/DDBJ whole genome shotgun (WGS) entry which is preliminary data.</text>
</comment>
<sequence>GICKQVSEELVPLLEVRKPRNVEGSLILEEEPVIPEFSSQDAKIN</sequence>
<keyword evidence="2" id="KW-1185">Reference proteome</keyword>
<protein>
    <submittedName>
        <fullName evidence="1">17587_t:CDS:1</fullName>
    </submittedName>
</protein>
<feature type="non-terminal residue" evidence="1">
    <location>
        <position position="45"/>
    </location>
</feature>
<accession>A0A9N9J6Y7</accession>
<organism evidence="1 2">
    <name type="scientific">Acaulospora morrowiae</name>
    <dbReference type="NCBI Taxonomy" id="94023"/>
    <lineage>
        <taxon>Eukaryota</taxon>
        <taxon>Fungi</taxon>
        <taxon>Fungi incertae sedis</taxon>
        <taxon>Mucoromycota</taxon>
        <taxon>Glomeromycotina</taxon>
        <taxon>Glomeromycetes</taxon>
        <taxon>Diversisporales</taxon>
        <taxon>Acaulosporaceae</taxon>
        <taxon>Acaulospora</taxon>
    </lineage>
</organism>
<dbReference type="AlphaFoldDB" id="A0A9N9J6Y7"/>
<dbReference type="Proteomes" id="UP000789342">
    <property type="component" value="Unassembled WGS sequence"/>
</dbReference>
<dbReference type="EMBL" id="CAJVPV010041545">
    <property type="protein sequence ID" value="CAG8762333.1"/>
    <property type="molecule type" value="Genomic_DNA"/>
</dbReference>